<accession>A0A212FAD6</accession>
<dbReference type="InterPro" id="IPR052220">
    <property type="entry name" value="METTL25"/>
</dbReference>
<gene>
    <name evidence="1" type="ORF">KGM_214556</name>
</gene>
<proteinExistence type="predicted"/>
<protein>
    <submittedName>
        <fullName evidence="1">Uncharacterized protein</fullName>
    </submittedName>
</protein>
<dbReference type="eggNOG" id="KOG2651">
    <property type="taxonomic scope" value="Eukaryota"/>
</dbReference>
<organism evidence="1 2">
    <name type="scientific">Danaus plexippus plexippus</name>
    <dbReference type="NCBI Taxonomy" id="278856"/>
    <lineage>
        <taxon>Eukaryota</taxon>
        <taxon>Metazoa</taxon>
        <taxon>Ecdysozoa</taxon>
        <taxon>Arthropoda</taxon>
        <taxon>Hexapoda</taxon>
        <taxon>Insecta</taxon>
        <taxon>Pterygota</taxon>
        <taxon>Neoptera</taxon>
        <taxon>Endopterygota</taxon>
        <taxon>Lepidoptera</taxon>
        <taxon>Glossata</taxon>
        <taxon>Ditrysia</taxon>
        <taxon>Papilionoidea</taxon>
        <taxon>Nymphalidae</taxon>
        <taxon>Danainae</taxon>
        <taxon>Danaini</taxon>
        <taxon>Danaina</taxon>
        <taxon>Danaus</taxon>
        <taxon>Danaus</taxon>
    </lineage>
</organism>
<dbReference type="PANTHER" id="PTHR12496">
    <property type="entry name" value="CGI-41 METHYLTRANSFERASE"/>
    <property type="match status" value="1"/>
</dbReference>
<dbReference type="PANTHER" id="PTHR12496:SF0">
    <property type="entry name" value="METHYLTRANSFERASE DOMAIN-CONTAINING PROTEIN"/>
    <property type="match status" value="1"/>
</dbReference>
<keyword evidence="2" id="KW-1185">Reference proteome</keyword>
<name>A0A212FAD6_DANPL</name>
<dbReference type="EMBL" id="AGBW02009496">
    <property type="protein sequence ID" value="OWR50688.1"/>
    <property type="molecule type" value="Genomic_DNA"/>
</dbReference>
<dbReference type="InterPro" id="IPR025714">
    <property type="entry name" value="Methyltranfer_dom"/>
</dbReference>
<dbReference type="Pfam" id="PF13679">
    <property type="entry name" value="Methyltransf_32"/>
    <property type="match status" value="1"/>
</dbReference>
<dbReference type="InterPro" id="IPR029063">
    <property type="entry name" value="SAM-dependent_MTases_sf"/>
</dbReference>
<comment type="caution">
    <text evidence="1">The sequence shown here is derived from an EMBL/GenBank/DDBJ whole genome shotgun (WGS) entry which is preliminary data.</text>
</comment>
<dbReference type="OrthoDB" id="10258156at2759"/>
<dbReference type="AlphaFoldDB" id="A0A212FAD6"/>
<dbReference type="Proteomes" id="UP000007151">
    <property type="component" value="Unassembled WGS sequence"/>
</dbReference>
<dbReference type="STRING" id="278856.A0A212FAD6"/>
<evidence type="ECO:0000313" key="2">
    <source>
        <dbReference type="Proteomes" id="UP000007151"/>
    </source>
</evidence>
<dbReference type="SUPFAM" id="SSF53335">
    <property type="entry name" value="S-adenosyl-L-methionine-dependent methyltransferases"/>
    <property type="match status" value="1"/>
</dbReference>
<evidence type="ECO:0000313" key="1">
    <source>
        <dbReference type="EMBL" id="OWR50688.1"/>
    </source>
</evidence>
<sequence length="432" mass="50444">MALPVKFEEPFDYFTKCLQCFKEYQYLFKFPNTDLLTENVLDYIEVDEINELTINKNCDLRYTGCTYLDIFFEKFDELKSEYTTIKYTDLDFLLNVPLSPKKKHEITYLAKEIKDFCEEIDCETVVDFGSGLGYLDQQLYETTNLNVLGLECNENNYVAAKRRQRKYHINSLARVKYIKHTINENSRNNIEEYLCDKFLNCDSFCITGLHACADLTIDAINIFLNSKTANGLVIMSCCYHRMISENGRFKNFPLSDALKECCDENSLEILSIPFLRLAAQTSNLGTRIEDSVFNLLARAVLQVYAFRNNLILKRTKRKAVRLKSVKNNFEDYVQDALAGYQLIYGDRLNKTENINFDVGEIISIWRELSDTTFKKAAIFVFLQNYLQPVFENFILYDRLIYLQERGILSCKYKKIVNNNISPRCLALIVKKH</sequence>
<dbReference type="KEGG" id="dpl:KGM_214556"/>
<reference evidence="1 2" key="1">
    <citation type="journal article" date="2011" name="Cell">
        <title>The monarch butterfly genome yields insights into long-distance migration.</title>
        <authorList>
            <person name="Zhan S."/>
            <person name="Merlin C."/>
            <person name="Boore J.L."/>
            <person name="Reppert S.M."/>
        </authorList>
    </citation>
    <scope>NUCLEOTIDE SEQUENCE [LARGE SCALE GENOMIC DNA]</scope>
    <source>
        <strain evidence="1">F-2</strain>
    </source>
</reference>